<dbReference type="EMBL" id="JAAWWB010000030">
    <property type="protein sequence ID" value="KAG6746036.1"/>
    <property type="molecule type" value="Genomic_DNA"/>
</dbReference>
<protein>
    <recommendedName>
        <fullName evidence="4">Morc S5 domain-containing protein</fullName>
    </recommendedName>
</protein>
<feature type="region of interest" description="Disordered" evidence="3">
    <location>
        <begin position="27"/>
        <end position="68"/>
    </location>
</feature>
<keyword evidence="1" id="KW-0227">DNA damage</keyword>
<evidence type="ECO:0000256" key="2">
    <source>
        <dbReference type="ARBA" id="ARBA00023204"/>
    </source>
</evidence>
<feature type="compositionally biased region" description="Polar residues" evidence="3">
    <location>
        <begin position="643"/>
        <end position="655"/>
    </location>
</feature>
<keyword evidence="6" id="KW-1185">Reference proteome</keyword>
<feature type="compositionally biased region" description="Basic and acidic residues" evidence="3">
    <location>
        <begin position="1"/>
        <end position="13"/>
    </location>
</feature>
<keyword evidence="2" id="KW-0234">DNA repair</keyword>
<evidence type="ECO:0000256" key="1">
    <source>
        <dbReference type="ARBA" id="ARBA00022763"/>
    </source>
</evidence>
<dbReference type="OrthoDB" id="757982at2759"/>
<dbReference type="Pfam" id="PF17942">
    <property type="entry name" value="Morc6_S5"/>
    <property type="match status" value="2"/>
</dbReference>
<comment type="caution">
    <text evidence="5">The sequence shown here is derived from an EMBL/GenBank/DDBJ whole genome shotgun (WGS) entry which is preliminary data.</text>
</comment>
<gene>
    <name evidence="5" type="ORF">POTOM_050548</name>
</gene>
<organism evidence="5 6">
    <name type="scientific">Populus tomentosa</name>
    <name type="common">Chinese white poplar</name>
    <dbReference type="NCBI Taxonomy" id="118781"/>
    <lineage>
        <taxon>Eukaryota</taxon>
        <taxon>Viridiplantae</taxon>
        <taxon>Streptophyta</taxon>
        <taxon>Embryophyta</taxon>
        <taxon>Tracheophyta</taxon>
        <taxon>Spermatophyta</taxon>
        <taxon>Magnoliopsida</taxon>
        <taxon>eudicotyledons</taxon>
        <taxon>Gunneridae</taxon>
        <taxon>Pentapetalae</taxon>
        <taxon>rosids</taxon>
        <taxon>fabids</taxon>
        <taxon>Malpighiales</taxon>
        <taxon>Salicaceae</taxon>
        <taxon>Saliceae</taxon>
        <taxon>Populus</taxon>
    </lineage>
</organism>
<dbReference type="InterPro" id="IPR045261">
    <property type="entry name" value="MORC_ATPase"/>
</dbReference>
<feature type="compositionally biased region" description="Low complexity" evidence="3">
    <location>
        <begin position="46"/>
        <end position="58"/>
    </location>
</feature>
<name>A0A8X7Y7T7_POPTO</name>
<dbReference type="AlphaFoldDB" id="A0A8X7Y7T7"/>
<dbReference type="GO" id="GO:0006281">
    <property type="term" value="P:DNA repair"/>
    <property type="evidence" value="ECO:0007669"/>
    <property type="project" value="UniProtKB-KW"/>
</dbReference>
<evidence type="ECO:0000313" key="5">
    <source>
        <dbReference type="EMBL" id="KAG6746036.1"/>
    </source>
</evidence>
<proteinExistence type="predicted"/>
<dbReference type="PANTHER" id="PTHR23336:SF44">
    <property type="entry name" value="PROTEIN MICRORCHIDIA 6"/>
    <property type="match status" value="1"/>
</dbReference>
<evidence type="ECO:0000259" key="4">
    <source>
        <dbReference type="Pfam" id="PF17942"/>
    </source>
</evidence>
<dbReference type="InterPro" id="IPR041006">
    <property type="entry name" value="Morc_S5"/>
</dbReference>
<dbReference type="PANTHER" id="PTHR23336">
    <property type="entry name" value="ZINC FINGER CW-TYPE COILED-COIL DOMAIN PROTEIN 3"/>
    <property type="match status" value="1"/>
</dbReference>
<reference evidence="5" key="1">
    <citation type="journal article" date="2020" name="bioRxiv">
        <title>Hybrid origin of Populus tomentosa Carr. identified through genome sequencing and phylogenomic analysis.</title>
        <authorList>
            <person name="An X."/>
            <person name="Gao K."/>
            <person name="Chen Z."/>
            <person name="Li J."/>
            <person name="Yang X."/>
            <person name="Yang X."/>
            <person name="Zhou J."/>
            <person name="Guo T."/>
            <person name="Zhao T."/>
            <person name="Huang S."/>
            <person name="Miao D."/>
            <person name="Khan W.U."/>
            <person name="Rao P."/>
            <person name="Ye M."/>
            <person name="Lei B."/>
            <person name="Liao W."/>
            <person name="Wang J."/>
            <person name="Ji L."/>
            <person name="Li Y."/>
            <person name="Guo B."/>
            <person name="Mustafa N.S."/>
            <person name="Li S."/>
            <person name="Yun Q."/>
            <person name="Keller S.R."/>
            <person name="Mao J."/>
            <person name="Zhang R."/>
            <person name="Strauss S.H."/>
        </authorList>
    </citation>
    <scope>NUCLEOTIDE SEQUENCE</scope>
    <source>
        <strain evidence="5">GM15</strain>
        <tissue evidence="5">Leaf</tissue>
    </source>
</reference>
<dbReference type="Pfam" id="PF13589">
    <property type="entry name" value="HATPase_c_3"/>
    <property type="match status" value="1"/>
</dbReference>
<dbReference type="Proteomes" id="UP000886885">
    <property type="component" value="Chromosome 15D"/>
</dbReference>
<dbReference type="GO" id="GO:0005634">
    <property type="term" value="C:nucleus"/>
    <property type="evidence" value="ECO:0007669"/>
    <property type="project" value="TreeGrafter"/>
</dbReference>
<evidence type="ECO:0000256" key="3">
    <source>
        <dbReference type="SAM" id="MobiDB-lite"/>
    </source>
</evidence>
<accession>A0A8X7Y7T7</accession>
<sequence>MVMKATELDKDVGDGVQGNNCLRGQLAQHQKSVNHSRRQESKENKSSNALSSGQSNSNVLEQGRSPVDESGTYSEFIKFPAPPCRQFWKAGDYDDGLSSKLTLQHGKNYLHVHPIFLHSNATSHKWVFGAIAELVDNAVDEIQNGASFVIVDKISNPRDGSPALLIQDDGGGMDPEAIRRCMSFGFSDKKSKSAIGQYGNGFKTSTMRLGADAIIFSRHADDGYRVLTQSIGLLSFTFLTQTGHDRIVVPMSSAKVNNYKFIHIIPTSYLACAYSGTSCIQKQLGAEVDYELNTAGNLEILDRYGKEYFMSNLSLLLQWSPYSTEAELLKQFEDIGLHGTKVIVYNLWFNDDGNVELDFDTDPEVLSCGMRLQDIRINGDIKEVQTRPAWRTAYLSILYLRIPESFTIVLRGKFVKHHNLALDLKFQEFIVYRPQSSGCIKGELLTTIGFLKEAPQVTVHGFNIYHKNRLILVNLVDVRFGSVVGVYMHYMLLVTVDRSARYGIFMSNSEICLFMEYKNVATPEHQKMMRSGCSMEPSSKKRRSFHGIDPFWPIVNYGNNSRSRGVVGVLEANFVEPTHDKQDFERTSLFQKLEVRLKEMTWEYWKRTGTIWGVLEPEQLVEGIFEVTKKLRPTEPPPDSPLGISTGSDTLNHGLSSKRKERSDLDKLEGIKRQAGTGANAFLSGHGFETEILISVSIVKVVSDIKNKLEDQDVVNLIQVNKNFRAKCLDYKKRTEDLDLKERYFLESEISGQLVYYPSIYSASISQFYQMEGDNAWDMWRRVFIWERSLIILRWFLEGIKIVRFYGDVLVTRLRSELGQVRTEYEQLMAELTS</sequence>
<feature type="region of interest" description="Disordered" evidence="3">
    <location>
        <begin position="1"/>
        <end position="20"/>
    </location>
</feature>
<feature type="region of interest" description="Disordered" evidence="3">
    <location>
        <begin position="631"/>
        <end position="663"/>
    </location>
</feature>
<dbReference type="GO" id="GO:0016887">
    <property type="term" value="F:ATP hydrolysis activity"/>
    <property type="evidence" value="ECO:0007669"/>
    <property type="project" value="InterPro"/>
</dbReference>
<feature type="domain" description="Morc S5" evidence="4">
    <location>
        <begin position="393"/>
        <end position="472"/>
    </location>
</feature>
<feature type="domain" description="Morc S5" evidence="4">
    <location>
        <begin position="548"/>
        <end position="605"/>
    </location>
</feature>
<evidence type="ECO:0000313" key="6">
    <source>
        <dbReference type="Proteomes" id="UP000886885"/>
    </source>
</evidence>